<sequence length="62" mass="7071">MNTHIPNTTFIQYEMYTTLLLLLPNKCKSKKGADVKAMPKNDSIIFLKIIFDDIPSKNLTAQ</sequence>
<name>A0ABP8HKL5_9SPHI</name>
<comment type="caution">
    <text evidence="1">The sequence shown here is derived from an EMBL/GenBank/DDBJ whole genome shotgun (WGS) entry which is preliminary data.</text>
</comment>
<protein>
    <submittedName>
        <fullName evidence="1">Uncharacterized protein</fullName>
    </submittedName>
</protein>
<organism evidence="1 2">
    <name type="scientific">Mucilaginibacter gynuensis</name>
    <dbReference type="NCBI Taxonomy" id="1302236"/>
    <lineage>
        <taxon>Bacteria</taxon>
        <taxon>Pseudomonadati</taxon>
        <taxon>Bacteroidota</taxon>
        <taxon>Sphingobacteriia</taxon>
        <taxon>Sphingobacteriales</taxon>
        <taxon>Sphingobacteriaceae</taxon>
        <taxon>Mucilaginibacter</taxon>
    </lineage>
</organism>
<accession>A0ABP8HKL5</accession>
<dbReference type="Proteomes" id="UP001500582">
    <property type="component" value="Unassembled WGS sequence"/>
</dbReference>
<reference evidence="2" key="1">
    <citation type="journal article" date="2019" name="Int. J. Syst. Evol. Microbiol.">
        <title>The Global Catalogue of Microorganisms (GCM) 10K type strain sequencing project: providing services to taxonomists for standard genome sequencing and annotation.</title>
        <authorList>
            <consortium name="The Broad Institute Genomics Platform"/>
            <consortium name="The Broad Institute Genome Sequencing Center for Infectious Disease"/>
            <person name="Wu L."/>
            <person name="Ma J."/>
        </authorList>
    </citation>
    <scope>NUCLEOTIDE SEQUENCE [LARGE SCALE GENOMIC DNA]</scope>
    <source>
        <strain evidence="2">JCM 17705</strain>
    </source>
</reference>
<gene>
    <name evidence="1" type="ORF">GCM10023149_52060</name>
</gene>
<keyword evidence="2" id="KW-1185">Reference proteome</keyword>
<evidence type="ECO:0000313" key="1">
    <source>
        <dbReference type="EMBL" id="GAA4340555.1"/>
    </source>
</evidence>
<dbReference type="EMBL" id="BAABFT010000026">
    <property type="protein sequence ID" value="GAA4340555.1"/>
    <property type="molecule type" value="Genomic_DNA"/>
</dbReference>
<evidence type="ECO:0000313" key="2">
    <source>
        <dbReference type="Proteomes" id="UP001500582"/>
    </source>
</evidence>
<proteinExistence type="predicted"/>